<dbReference type="Pfam" id="PF05201">
    <property type="entry name" value="GlutR_N"/>
    <property type="match status" value="1"/>
</dbReference>
<dbReference type="Pfam" id="PF00745">
    <property type="entry name" value="GlutR_dimer"/>
    <property type="match status" value="1"/>
</dbReference>
<evidence type="ECO:0000256" key="1">
    <source>
        <dbReference type="ARBA" id="ARBA00005059"/>
    </source>
</evidence>
<dbReference type="EC" id="1.2.1.70" evidence="3"/>
<evidence type="ECO:0000259" key="8">
    <source>
        <dbReference type="Pfam" id="PF00745"/>
    </source>
</evidence>
<dbReference type="GO" id="GO:0050661">
    <property type="term" value="F:NADP binding"/>
    <property type="evidence" value="ECO:0007669"/>
    <property type="project" value="InterPro"/>
</dbReference>
<feature type="domain" description="Glutamyl-tRNA reductase N-terminal" evidence="10">
    <location>
        <begin position="6"/>
        <end position="154"/>
    </location>
</feature>
<comment type="similarity">
    <text evidence="2">Belongs to the glutamyl-tRNA reductase family.</text>
</comment>
<comment type="pathway">
    <text evidence="1">Porphyrin-containing compound metabolism; protoporphyrin-IX biosynthesis; 5-aminolevulinate from L-glutamyl-tRNA(Glu): step 1/2.</text>
</comment>
<protein>
    <recommendedName>
        <fullName evidence="3">glutamyl-tRNA reductase</fullName>
        <ecNumber evidence="3">1.2.1.70</ecNumber>
    </recommendedName>
</protein>
<sequence>MSLITLGINHKTAPLDLRERLAFTPQSLPEALASLKKLAHIDEASILSTCNRTEIYCVTSADNDQAIVQWFSQFHGLEEKLIKEHLYLHAHEETIRHAMEVACGLDSMVLGEPQIAGQMKDAYAIANENGTIGQLLGKLYQRAFAVSKQVRTDTDIGSSPVSVAFAAASLAKQIFGNLEPTTVLLVGAGETIELTARHLHSKGVTKIIIANRSLERAQKLANEFGGEAIGLQHIADHLYRSDIVISSTASPLPIIGKGTVERALKERKHEPIFMVDLAVPRDIEPEIGKLDDIYLYSVDDLQSVIEENMENRLQAAEQAHEIIDAQVGHFLQWQRSLGAVDVIAQIRQHTQSLSDEVLKKAKKQLAAGQNAEQVLEFLANTLTNKFLHRPSTELRQASQDNREHILDVAQKLFMDNDELNDNHNDKNNDKN</sequence>
<evidence type="ECO:0000313" key="11">
    <source>
        <dbReference type="EMBL" id="VAW51488.1"/>
    </source>
</evidence>
<evidence type="ECO:0000256" key="7">
    <source>
        <dbReference type="ARBA" id="ARBA00047464"/>
    </source>
</evidence>
<dbReference type="EMBL" id="UOFE01000017">
    <property type="protein sequence ID" value="VAW51488.1"/>
    <property type="molecule type" value="Genomic_DNA"/>
</dbReference>
<evidence type="ECO:0000256" key="2">
    <source>
        <dbReference type="ARBA" id="ARBA00005916"/>
    </source>
</evidence>
<dbReference type="FunFam" id="3.30.460.30:FF:000001">
    <property type="entry name" value="Glutamyl-tRNA reductase"/>
    <property type="match status" value="1"/>
</dbReference>
<dbReference type="InterPro" id="IPR006151">
    <property type="entry name" value="Shikm_DH/Glu-tRNA_Rdtase"/>
</dbReference>
<dbReference type="SUPFAM" id="SSF51735">
    <property type="entry name" value="NAD(P)-binding Rossmann-fold domains"/>
    <property type="match status" value="1"/>
</dbReference>
<evidence type="ECO:0000256" key="5">
    <source>
        <dbReference type="ARBA" id="ARBA00023002"/>
    </source>
</evidence>
<dbReference type="Gene3D" id="3.30.460.30">
    <property type="entry name" value="Glutamyl-tRNA reductase, N-terminal domain"/>
    <property type="match status" value="1"/>
</dbReference>
<dbReference type="FunFam" id="3.40.50.720:FF:000031">
    <property type="entry name" value="Glutamyl-tRNA reductase"/>
    <property type="match status" value="1"/>
</dbReference>
<evidence type="ECO:0000256" key="4">
    <source>
        <dbReference type="ARBA" id="ARBA00022857"/>
    </source>
</evidence>
<organism evidence="11">
    <name type="scientific">hydrothermal vent metagenome</name>
    <dbReference type="NCBI Taxonomy" id="652676"/>
    <lineage>
        <taxon>unclassified sequences</taxon>
        <taxon>metagenomes</taxon>
        <taxon>ecological metagenomes</taxon>
    </lineage>
</organism>
<evidence type="ECO:0000259" key="10">
    <source>
        <dbReference type="Pfam" id="PF05201"/>
    </source>
</evidence>
<dbReference type="HAMAP" id="MF_00087">
    <property type="entry name" value="Glu_tRNA_reductase"/>
    <property type="match status" value="1"/>
</dbReference>
<dbReference type="SUPFAM" id="SSF69742">
    <property type="entry name" value="Glutamyl tRNA-reductase catalytic, N-terminal domain"/>
    <property type="match status" value="1"/>
</dbReference>
<dbReference type="InterPro" id="IPR000343">
    <property type="entry name" value="4pyrrol_synth_GluRdtase"/>
</dbReference>
<dbReference type="InterPro" id="IPR018214">
    <property type="entry name" value="GluRdtase_CS"/>
</dbReference>
<dbReference type="GO" id="GO:0008883">
    <property type="term" value="F:glutamyl-tRNA reductase activity"/>
    <property type="evidence" value="ECO:0007669"/>
    <property type="project" value="UniProtKB-EC"/>
</dbReference>
<proteinExistence type="inferred from homology"/>
<dbReference type="UniPathway" id="UPA00251">
    <property type="reaction ID" value="UER00316"/>
</dbReference>
<dbReference type="InterPro" id="IPR036291">
    <property type="entry name" value="NAD(P)-bd_dom_sf"/>
</dbReference>
<dbReference type="PIRSF" id="PIRSF000445">
    <property type="entry name" value="4pyrrol_synth_GluRdtase"/>
    <property type="match status" value="1"/>
</dbReference>
<dbReference type="InterPro" id="IPR015895">
    <property type="entry name" value="4pyrrol_synth_GluRdtase_N"/>
</dbReference>
<comment type="catalytic activity">
    <reaction evidence="7">
        <text>(S)-4-amino-5-oxopentanoate + tRNA(Glu) + NADP(+) = L-glutamyl-tRNA(Glu) + NADPH + H(+)</text>
        <dbReference type="Rhea" id="RHEA:12344"/>
        <dbReference type="Rhea" id="RHEA-COMP:9663"/>
        <dbReference type="Rhea" id="RHEA-COMP:9680"/>
        <dbReference type="ChEBI" id="CHEBI:15378"/>
        <dbReference type="ChEBI" id="CHEBI:57501"/>
        <dbReference type="ChEBI" id="CHEBI:57783"/>
        <dbReference type="ChEBI" id="CHEBI:58349"/>
        <dbReference type="ChEBI" id="CHEBI:78442"/>
        <dbReference type="ChEBI" id="CHEBI:78520"/>
        <dbReference type="EC" id="1.2.1.70"/>
    </reaction>
</comment>
<dbReference type="InterPro" id="IPR015896">
    <property type="entry name" value="4pyrrol_synth_GluRdtase_dimer"/>
</dbReference>
<dbReference type="NCBIfam" id="TIGR01035">
    <property type="entry name" value="hemA"/>
    <property type="match status" value="1"/>
</dbReference>
<name>A0A3B0W6G8_9ZZZZ</name>
<dbReference type="PANTHER" id="PTHR43013">
    <property type="entry name" value="GLUTAMYL-TRNA REDUCTASE"/>
    <property type="match status" value="1"/>
</dbReference>
<evidence type="ECO:0000256" key="3">
    <source>
        <dbReference type="ARBA" id="ARBA00012970"/>
    </source>
</evidence>
<dbReference type="CDD" id="cd05213">
    <property type="entry name" value="NAD_bind_Glutamyl_tRNA_reduct"/>
    <property type="match status" value="1"/>
</dbReference>
<evidence type="ECO:0000256" key="6">
    <source>
        <dbReference type="ARBA" id="ARBA00023244"/>
    </source>
</evidence>
<keyword evidence="4" id="KW-0521">NADP</keyword>
<dbReference type="GO" id="GO:0019353">
    <property type="term" value="P:protoporphyrinogen IX biosynthetic process from glutamate"/>
    <property type="evidence" value="ECO:0007669"/>
    <property type="project" value="TreeGrafter"/>
</dbReference>
<gene>
    <name evidence="11" type="ORF">MNBD_GAMMA05-2084</name>
</gene>
<dbReference type="AlphaFoldDB" id="A0A3B0W6G8"/>
<evidence type="ECO:0000259" key="9">
    <source>
        <dbReference type="Pfam" id="PF01488"/>
    </source>
</evidence>
<keyword evidence="6" id="KW-0627">Porphyrin biosynthesis</keyword>
<dbReference type="PANTHER" id="PTHR43013:SF1">
    <property type="entry name" value="GLUTAMYL-TRNA REDUCTASE"/>
    <property type="match status" value="1"/>
</dbReference>
<dbReference type="Gene3D" id="3.40.50.720">
    <property type="entry name" value="NAD(P)-binding Rossmann-like Domain"/>
    <property type="match status" value="1"/>
</dbReference>
<reference evidence="11" key="1">
    <citation type="submission" date="2018-06" db="EMBL/GenBank/DDBJ databases">
        <authorList>
            <person name="Zhirakovskaya E."/>
        </authorList>
    </citation>
    <scope>NUCLEOTIDE SEQUENCE</scope>
</reference>
<keyword evidence="5 11" id="KW-0560">Oxidoreductase</keyword>
<dbReference type="InterPro" id="IPR036453">
    <property type="entry name" value="GluRdtase_dimer_dom_sf"/>
</dbReference>
<feature type="domain" description="Tetrapyrrole biosynthesis glutamyl-tRNA reductase dimerisation" evidence="8">
    <location>
        <begin position="318"/>
        <end position="413"/>
    </location>
</feature>
<accession>A0A3B0W6G8</accession>
<dbReference type="SUPFAM" id="SSF69075">
    <property type="entry name" value="Glutamyl tRNA-reductase dimerization domain"/>
    <property type="match status" value="1"/>
</dbReference>
<feature type="domain" description="Quinate/shikimate 5-dehydrogenase/glutamyl-tRNA reductase" evidence="9">
    <location>
        <begin position="170"/>
        <end position="304"/>
    </location>
</feature>
<dbReference type="InterPro" id="IPR036343">
    <property type="entry name" value="GluRdtase_N_sf"/>
</dbReference>
<dbReference type="Pfam" id="PF01488">
    <property type="entry name" value="Shikimate_DH"/>
    <property type="match status" value="1"/>
</dbReference>
<dbReference type="PROSITE" id="PS00747">
    <property type="entry name" value="GLUTR"/>
    <property type="match status" value="1"/>
</dbReference>